<comment type="caution">
    <text evidence="2">The sequence shown here is derived from an EMBL/GenBank/DDBJ whole genome shotgun (WGS) entry which is preliminary data.</text>
</comment>
<dbReference type="CDD" id="cd00063">
    <property type="entry name" value="FN3"/>
    <property type="match status" value="1"/>
</dbReference>
<feature type="transmembrane region" description="Helical" evidence="1">
    <location>
        <begin position="55"/>
        <end position="78"/>
    </location>
</feature>
<keyword evidence="1" id="KW-1133">Transmembrane helix</keyword>
<evidence type="ECO:0000313" key="3">
    <source>
        <dbReference type="Proteomes" id="UP000034543"/>
    </source>
</evidence>
<dbReference type="SUPFAM" id="SSF49265">
    <property type="entry name" value="Fibronectin type III"/>
    <property type="match status" value="1"/>
</dbReference>
<accession>A0A0G1CIV3</accession>
<reference evidence="2 3" key="1">
    <citation type="journal article" date="2015" name="Nature">
        <title>rRNA introns, odd ribosomes, and small enigmatic genomes across a large radiation of phyla.</title>
        <authorList>
            <person name="Brown C.T."/>
            <person name="Hug L.A."/>
            <person name="Thomas B.C."/>
            <person name="Sharon I."/>
            <person name="Castelle C.J."/>
            <person name="Singh A."/>
            <person name="Wilkins M.J."/>
            <person name="Williams K.H."/>
            <person name="Banfield J.F."/>
        </authorList>
    </citation>
    <scope>NUCLEOTIDE SEQUENCE [LARGE SCALE GENOMIC DNA]</scope>
</reference>
<dbReference type="Gene3D" id="2.60.40.10">
    <property type="entry name" value="Immunoglobulins"/>
    <property type="match status" value="1"/>
</dbReference>
<proteinExistence type="predicted"/>
<gene>
    <name evidence="2" type="ORF">UV59_C0007G0005</name>
</gene>
<sequence length="216" mass="23702">MQLLTFLLSKLTIPVTLATSAVGPYLQTVEALTLKSTSEEAVPTALSTSPLNSFFFSPLLVYGAIVIFFLVFILLVVLQIARHIVDLRKITASLVVALIVAVIPLSVRLILEANKLEIRASPDEIPRSIMVTQLTNTSLRITWMTNASKTGLVRVSQAPLDPEHAQVVIADFGNKVKEHTVLLKNLQPGVAYELEILSGGKWYNIEGTPLRFVLDQ</sequence>
<dbReference type="STRING" id="1618436.UV59_C0007G0005"/>
<evidence type="ECO:0000256" key="1">
    <source>
        <dbReference type="SAM" id="Phobius"/>
    </source>
</evidence>
<name>A0A0G1CIV3_9BACT</name>
<keyword evidence="1" id="KW-0472">Membrane</keyword>
<protein>
    <recommendedName>
        <fullName evidence="4">Fibronectin type-III domain-containing protein</fullName>
    </recommendedName>
</protein>
<feature type="transmembrane region" description="Helical" evidence="1">
    <location>
        <begin position="90"/>
        <end position="111"/>
    </location>
</feature>
<dbReference type="Proteomes" id="UP000034543">
    <property type="component" value="Unassembled WGS sequence"/>
</dbReference>
<evidence type="ECO:0000313" key="2">
    <source>
        <dbReference type="EMBL" id="KKS85422.1"/>
    </source>
</evidence>
<dbReference type="InterPro" id="IPR036116">
    <property type="entry name" value="FN3_sf"/>
</dbReference>
<dbReference type="InterPro" id="IPR013783">
    <property type="entry name" value="Ig-like_fold"/>
</dbReference>
<organism evidence="2 3">
    <name type="scientific">Candidatus Gottesmanbacteria bacterium GW2011_GWA1_43_11</name>
    <dbReference type="NCBI Taxonomy" id="1618436"/>
    <lineage>
        <taxon>Bacteria</taxon>
        <taxon>Candidatus Gottesmaniibacteriota</taxon>
    </lineage>
</organism>
<evidence type="ECO:0008006" key="4">
    <source>
        <dbReference type="Google" id="ProtNLM"/>
    </source>
</evidence>
<dbReference type="AlphaFoldDB" id="A0A0G1CIV3"/>
<dbReference type="EMBL" id="LCFB01000007">
    <property type="protein sequence ID" value="KKS85422.1"/>
    <property type="molecule type" value="Genomic_DNA"/>
</dbReference>
<dbReference type="InterPro" id="IPR003961">
    <property type="entry name" value="FN3_dom"/>
</dbReference>
<keyword evidence="1" id="KW-0812">Transmembrane</keyword>